<proteinExistence type="inferred from homology"/>
<dbReference type="PANTHER" id="PTHR24062">
    <property type="entry name" value="VOMERONASAL TYPE-1 RECEPTOR"/>
    <property type="match status" value="1"/>
</dbReference>
<comment type="similarity">
    <text evidence="2 11">Belongs to the G-protein coupled receptor 1 family.</text>
</comment>
<name>A0A8B7TJP0_CASCN</name>
<organism evidence="12">
    <name type="scientific">Castor canadensis</name>
    <name type="common">American beaver</name>
    <dbReference type="NCBI Taxonomy" id="51338"/>
    <lineage>
        <taxon>Eukaryota</taxon>
        <taxon>Metazoa</taxon>
        <taxon>Chordata</taxon>
        <taxon>Craniata</taxon>
        <taxon>Vertebrata</taxon>
        <taxon>Euteleostomi</taxon>
        <taxon>Mammalia</taxon>
        <taxon>Eutheria</taxon>
        <taxon>Euarchontoglires</taxon>
        <taxon>Glires</taxon>
        <taxon>Rodentia</taxon>
        <taxon>Castorimorpha</taxon>
        <taxon>Castoridae</taxon>
        <taxon>Castor</taxon>
    </lineage>
</organism>
<dbReference type="AlphaFoldDB" id="A0A8B7TJP0"/>
<keyword evidence="10 11" id="KW-0807">Transducer</keyword>
<evidence type="ECO:0000256" key="4">
    <source>
        <dbReference type="ARBA" id="ARBA00022507"/>
    </source>
</evidence>
<dbReference type="GO" id="GO:0005886">
    <property type="term" value="C:plasma membrane"/>
    <property type="evidence" value="ECO:0007669"/>
    <property type="project" value="UniProtKB-SubCell"/>
</dbReference>
<feature type="transmembrane region" description="Helical" evidence="11">
    <location>
        <begin position="226"/>
        <end position="244"/>
    </location>
</feature>
<comment type="subcellular location">
    <subcellularLocation>
        <location evidence="1 11">Cell membrane</location>
        <topology evidence="1 11">Multi-pass membrane protein</topology>
    </subcellularLocation>
</comment>
<keyword evidence="7 11" id="KW-0297">G-protein coupled receptor</keyword>
<evidence type="ECO:0000256" key="9">
    <source>
        <dbReference type="ARBA" id="ARBA00023170"/>
    </source>
</evidence>
<feature type="transmembrane region" description="Helical" evidence="11">
    <location>
        <begin position="191"/>
        <end position="214"/>
    </location>
</feature>
<sequence length="255" mass="28761">MEMGIIFLLQTGAGILGNSSLLCHYNFNLLTGQKIRPTDLILGHLVLVNNLALFSRGIPQTMAALGWKYFLDDSGCKVVLYLHRVTRGVSLNITCFLNGFQATKLCSGNSWLKFRNRFTKYFCLYGFFFWILQLLVNVYIPIRVTGPRHSQNISWASGSMVLVLHRHKQQDQHIHSHRLSFRHESRATCTILILVSMFGLFCCLSSVLTVCVALKANPSQWLGDNCVFLAACFPALSPFVLISSDTRVSQIFVFC</sequence>
<evidence type="ECO:0000256" key="10">
    <source>
        <dbReference type="ARBA" id="ARBA00023224"/>
    </source>
</evidence>
<evidence type="ECO:0000256" key="7">
    <source>
        <dbReference type="ARBA" id="ARBA00023040"/>
    </source>
</evidence>
<evidence type="ECO:0000256" key="11">
    <source>
        <dbReference type="RuleBase" id="RU364061"/>
    </source>
</evidence>
<feature type="transmembrane region" description="Helical" evidence="11">
    <location>
        <begin position="122"/>
        <end position="142"/>
    </location>
</feature>
<comment type="caution">
    <text evidence="11">Lacks conserved residue(s) required for the propagation of feature annotation.</text>
</comment>
<keyword evidence="9 11" id="KW-0675">Receptor</keyword>
<evidence type="ECO:0000256" key="3">
    <source>
        <dbReference type="ARBA" id="ARBA00022475"/>
    </source>
</evidence>
<reference evidence="12" key="1">
    <citation type="submission" date="2025-08" db="UniProtKB">
        <authorList>
            <consortium name="RefSeq"/>
        </authorList>
    </citation>
    <scope>IDENTIFICATION</scope>
    <source>
        <tissue evidence="12">Leukocyte</tissue>
    </source>
</reference>
<dbReference type="GO" id="GO:0016503">
    <property type="term" value="F:pheromone receptor activity"/>
    <property type="evidence" value="ECO:0007669"/>
    <property type="project" value="InterPro"/>
</dbReference>
<evidence type="ECO:0000256" key="8">
    <source>
        <dbReference type="ARBA" id="ARBA00023136"/>
    </source>
</evidence>
<dbReference type="KEGG" id="ccan:109674638"/>
<protein>
    <recommendedName>
        <fullName evidence="11">Vomeronasal type-1 receptor</fullName>
    </recommendedName>
</protein>
<evidence type="ECO:0000256" key="1">
    <source>
        <dbReference type="ARBA" id="ARBA00004651"/>
    </source>
</evidence>
<evidence type="ECO:0000256" key="2">
    <source>
        <dbReference type="ARBA" id="ARBA00010663"/>
    </source>
</evidence>
<dbReference type="RefSeq" id="XP_020007166.1">
    <property type="nucleotide sequence ID" value="XM_020151577.1"/>
</dbReference>
<keyword evidence="8 11" id="KW-0472">Membrane</keyword>
<gene>
    <name evidence="12" type="primary">LOC109674638</name>
</gene>
<dbReference type="OrthoDB" id="9606139at2759"/>
<dbReference type="SUPFAM" id="SSF81321">
    <property type="entry name" value="Family A G protein-coupled receptor-like"/>
    <property type="match status" value="1"/>
</dbReference>
<evidence type="ECO:0000256" key="6">
    <source>
        <dbReference type="ARBA" id="ARBA00022989"/>
    </source>
</evidence>
<feature type="non-terminal residue" evidence="12">
    <location>
        <position position="255"/>
    </location>
</feature>
<dbReference type="Gene3D" id="1.20.1070.10">
    <property type="entry name" value="Rhodopsin 7-helix transmembrane proteins"/>
    <property type="match status" value="1"/>
</dbReference>
<dbReference type="Pfam" id="PF03402">
    <property type="entry name" value="V1R"/>
    <property type="match status" value="2"/>
</dbReference>
<keyword evidence="5 11" id="KW-0812">Transmembrane</keyword>
<keyword evidence="3 11" id="KW-1003">Cell membrane</keyword>
<dbReference type="InterPro" id="IPR004072">
    <property type="entry name" value="Vmron_rcpt_1"/>
</dbReference>
<keyword evidence="4 11" id="KW-0589">Pheromone response</keyword>
<keyword evidence="6 11" id="KW-1133">Transmembrane helix</keyword>
<evidence type="ECO:0000313" key="12">
    <source>
        <dbReference type="RefSeq" id="XP_020007166.1"/>
    </source>
</evidence>
<evidence type="ECO:0000256" key="5">
    <source>
        <dbReference type="ARBA" id="ARBA00022692"/>
    </source>
</evidence>
<dbReference type="GO" id="GO:0019236">
    <property type="term" value="P:response to pheromone"/>
    <property type="evidence" value="ECO:0007669"/>
    <property type="project" value="UniProtKB-KW"/>
</dbReference>
<accession>A0A8B7TJP0</accession>